<organism evidence="2">
    <name type="scientific">Brugia timori</name>
    <dbReference type="NCBI Taxonomy" id="42155"/>
    <lineage>
        <taxon>Eukaryota</taxon>
        <taxon>Metazoa</taxon>
        <taxon>Ecdysozoa</taxon>
        <taxon>Nematoda</taxon>
        <taxon>Chromadorea</taxon>
        <taxon>Rhabditida</taxon>
        <taxon>Spirurina</taxon>
        <taxon>Spiruromorpha</taxon>
        <taxon>Filarioidea</taxon>
        <taxon>Onchocercidae</taxon>
        <taxon>Brugia</taxon>
    </lineage>
</organism>
<keyword evidence="1" id="KW-1133">Transmembrane helix</keyword>
<dbReference type="AlphaFoldDB" id="A0A0R3RDD8"/>
<sequence>MDPMRRNGSIIIAQLFHVCFSFFFKYKIYIYIFLIFFSFLLKSIQLFDK</sequence>
<proteinExistence type="predicted"/>
<evidence type="ECO:0000313" key="2">
    <source>
        <dbReference type="WBParaSite" id="BTMF_0001806101-mRNA-1"/>
    </source>
</evidence>
<evidence type="ECO:0000256" key="1">
    <source>
        <dbReference type="SAM" id="Phobius"/>
    </source>
</evidence>
<keyword evidence="1" id="KW-0812">Transmembrane</keyword>
<feature type="transmembrane region" description="Helical" evidence="1">
    <location>
        <begin position="7"/>
        <end position="24"/>
    </location>
</feature>
<accession>A0A0R3RDD8</accession>
<dbReference type="WBParaSite" id="BTMF_0001806101-mRNA-1">
    <property type="protein sequence ID" value="BTMF_0001806101-mRNA-1"/>
    <property type="gene ID" value="BTMF_0001806101"/>
</dbReference>
<protein>
    <submittedName>
        <fullName evidence="2">Uncharacterized protein</fullName>
    </submittedName>
</protein>
<name>A0A0R3RDD8_9BILA</name>
<reference evidence="2" key="1">
    <citation type="submission" date="2017-02" db="UniProtKB">
        <authorList>
            <consortium name="WormBaseParasite"/>
        </authorList>
    </citation>
    <scope>IDENTIFICATION</scope>
</reference>
<feature type="transmembrane region" description="Helical" evidence="1">
    <location>
        <begin position="30"/>
        <end position="47"/>
    </location>
</feature>
<keyword evidence="1" id="KW-0472">Membrane</keyword>